<dbReference type="GO" id="GO:0004181">
    <property type="term" value="F:metallocarboxypeptidase activity"/>
    <property type="evidence" value="ECO:0007669"/>
    <property type="project" value="UniProtKB-UniRule"/>
</dbReference>
<evidence type="ECO:0000313" key="5">
    <source>
        <dbReference type="Proteomes" id="UP000254134"/>
    </source>
</evidence>
<sequence length="497" mass="55351">MDAKLAELKRRLAEVDDLRSAAAVLDWDQMVLMPPAGAAVRAERLATLQRVAHERFVDGRIGELLEELRPLEQSLPHDADDACLVRVTRTDWEKARRVPADLAAEMAKASSEGMEAWAAARAAGDYAAFRPWLDRHLALKHAYVECFEPAADPYDILLDDFEPGTTTAEVRAVFDRLKEELVPLIAALRDSAVDPLPPGPYPVEAQRALGLEAMTALGFEPSSFRLDSSVHPFCTSFAISDIRVTARYDEGDLESLFTCLHEIGHGLYERGISPELERTPLASGCSSGLHESQSRLWENVVGRSLPFWRWFHPRLQAAFPGVLGDMPLEACYRAVNRVSPSFIRVDADEVTYGMHIILRFELEQELLAGTLSSADLPEAWNARFEEYLGLAVPEDRLGVLQDVHWSGGAFGYFPTYQLGNVMSVQIWEAARAALPGLEEQFEQGDFSALGAWLRENLYALGRKLTPKETLERVVGGPLDPEPYLRYLREKYGAGASR</sequence>
<comment type="similarity">
    <text evidence="1">Belongs to the peptidase M32 family.</text>
</comment>
<name>A0A7M2YTN4_9ACTN</name>
<keyword evidence="1 2" id="KW-0479">Metal-binding</keyword>
<dbReference type="PIRSF" id="PIRSF006615">
    <property type="entry name" value="Zn_crbxpep_Taq"/>
    <property type="match status" value="1"/>
</dbReference>
<dbReference type="CDD" id="cd06460">
    <property type="entry name" value="M32_Taq"/>
    <property type="match status" value="1"/>
</dbReference>
<dbReference type="AlphaFoldDB" id="A0A7M2YTN4"/>
<dbReference type="GO" id="GO:0006508">
    <property type="term" value="P:proteolysis"/>
    <property type="evidence" value="ECO:0007669"/>
    <property type="project" value="UniProtKB-UniRule"/>
</dbReference>
<dbReference type="OrthoDB" id="9772308at2"/>
<dbReference type="PRINTS" id="PR00998">
    <property type="entry name" value="CRBOXYPTASET"/>
</dbReference>
<evidence type="ECO:0000313" key="4">
    <source>
        <dbReference type="EMBL" id="RDI73446.1"/>
    </source>
</evidence>
<dbReference type="EMBL" id="QQZY01000009">
    <property type="protein sequence ID" value="RDI73446.1"/>
    <property type="molecule type" value="Genomic_DNA"/>
</dbReference>
<feature type="active site" description="Proton donor/acceptor" evidence="3">
    <location>
        <position position="262"/>
    </location>
</feature>
<keyword evidence="2" id="KW-0862">Zinc</keyword>
<feature type="binding site" evidence="2">
    <location>
        <position position="261"/>
    </location>
    <ligand>
        <name>Zn(2+)</name>
        <dbReference type="ChEBI" id="CHEBI:29105"/>
        <note>catalytic</note>
    </ligand>
</feature>
<accession>A0A7M2YTN4</accession>
<dbReference type="RefSeq" id="WP_114797199.1">
    <property type="nucleotide sequence ID" value="NZ_QQZY01000009.1"/>
</dbReference>
<keyword evidence="5" id="KW-1185">Reference proteome</keyword>
<evidence type="ECO:0000256" key="1">
    <source>
        <dbReference type="PIRNR" id="PIRNR006615"/>
    </source>
</evidence>
<keyword evidence="1" id="KW-0378">Hydrolase</keyword>
<comment type="catalytic activity">
    <reaction evidence="1">
        <text>Release of a C-terminal amino acid with broad specificity, except for -Pro.</text>
        <dbReference type="EC" id="3.4.17.19"/>
    </reaction>
</comment>
<evidence type="ECO:0000256" key="3">
    <source>
        <dbReference type="PIRSR" id="PIRSR006615-2"/>
    </source>
</evidence>
<dbReference type="Gene3D" id="1.10.1370.30">
    <property type="match status" value="1"/>
</dbReference>
<comment type="function">
    <text evidence="1">Broad specificity carboxypetidase that releases amino acids sequentially from the C-terminus, including neutral, aromatic, polar and basic residues.</text>
</comment>
<dbReference type="SUPFAM" id="SSF55486">
    <property type="entry name" value="Metalloproteases ('zincins'), catalytic domain"/>
    <property type="match status" value="1"/>
</dbReference>
<dbReference type="InterPro" id="IPR001333">
    <property type="entry name" value="Peptidase_M32_Taq"/>
</dbReference>
<dbReference type="Proteomes" id="UP000254134">
    <property type="component" value="Unassembled WGS sequence"/>
</dbReference>
<dbReference type="PROSITE" id="PS52034">
    <property type="entry name" value="PEPTIDASE_M32"/>
    <property type="match status" value="1"/>
</dbReference>
<reference evidence="5" key="2">
    <citation type="journal article" date="2019" name="MicrobiologyOpen">
        <title>High-quality draft genome sequence of Gaiella occulta isolated from a 150 meter deep mineral water borehole and comparison with the genome sequences of other deep-branching lineages of the phylum Actinobacteria.</title>
        <authorList>
            <person name="Severino R."/>
            <person name="Froufe H.J.C."/>
            <person name="Barroso C."/>
            <person name="Albuquerque L."/>
            <person name="Lobo-da-Cunha A."/>
            <person name="da Costa M.S."/>
            <person name="Egas C."/>
        </authorList>
    </citation>
    <scope>NUCLEOTIDE SEQUENCE [LARGE SCALE GENOMIC DNA]</scope>
    <source>
        <strain evidence="5">F2-233</strain>
    </source>
</reference>
<dbReference type="PANTHER" id="PTHR34217">
    <property type="entry name" value="METAL-DEPENDENT CARBOXYPEPTIDASE"/>
    <property type="match status" value="1"/>
</dbReference>
<protein>
    <recommendedName>
        <fullName evidence="1">Metal-dependent carboxypeptidase</fullName>
        <ecNumber evidence="1">3.4.17.19</ecNumber>
    </recommendedName>
</protein>
<dbReference type="EC" id="3.4.17.19" evidence="1"/>
<dbReference type="GO" id="GO:0046872">
    <property type="term" value="F:metal ion binding"/>
    <property type="evidence" value="ECO:0007669"/>
    <property type="project" value="UniProtKB-KW"/>
</dbReference>
<keyword evidence="1 4" id="KW-0121">Carboxypeptidase</keyword>
<evidence type="ECO:0000256" key="2">
    <source>
        <dbReference type="PIRSR" id="PIRSR006615-1"/>
    </source>
</evidence>
<keyword evidence="1" id="KW-0645">Protease</keyword>
<comment type="cofactor">
    <cofactor evidence="2">
        <name>Zn(2+)</name>
        <dbReference type="ChEBI" id="CHEBI:29105"/>
    </cofactor>
    <text evidence="2">Binds 1 zinc ion per subunit.</text>
</comment>
<reference evidence="4 5" key="1">
    <citation type="submission" date="2018-07" db="EMBL/GenBank/DDBJ databases">
        <title>High-quality-draft genome sequence of Gaiella occulta.</title>
        <authorList>
            <person name="Severino R."/>
            <person name="Froufe H.J.C."/>
            <person name="Rainey F.A."/>
            <person name="Barroso C."/>
            <person name="Albuquerque L."/>
            <person name="Lobo-Da-Cunha A."/>
            <person name="Da Costa M.S."/>
            <person name="Egas C."/>
        </authorList>
    </citation>
    <scope>NUCLEOTIDE SEQUENCE [LARGE SCALE GENOMIC DNA]</scope>
    <source>
        <strain evidence="4 5">F2-233</strain>
    </source>
</reference>
<keyword evidence="1" id="KW-0482">Metalloprotease</keyword>
<comment type="caution">
    <text evidence="4">The sequence shown here is derived from an EMBL/GenBank/DDBJ whole genome shotgun (WGS) entry which is preliminary data.</text>
</comment>
<gene>
    <name evidence="4" type="ORF">Gocc_2802</name>
</gene>
<feature type="binding site" evidence="2">
    <location>
        <position position="265"/>
    </location>
    <ligand>
        <name>Zn(2+)</name>
        <dbReference type="ChEBI" id="CHEBI:29105"/>
        <note>catalytic</note>
    </ligand>
</feature>
<feature type="binding site" evidence="2">
    <location>
        <position position="291"/>
    </location>
    <ligand>
        <name>Zn(2+)</name>
        <dbReference type="ChEBI" id="CHEBI:29105"/>
        <note>catalytic</note>
    </ligand>
</feature>
<proteinExistence type="inferred from homology"/>
<dbReference type="Pfam" id="PF02074">
    <property type="entry name" value="Peptidase_M32"/>
    <property type="match status" value="1"/>
</dbReference>
<organism evidence="4 5">
    <name type="scientific">Gaiella occulta</name>
    <dbReference type="NCBI Taxonomy" id="1002870"/>
    <lineage>
        <taxon>Bacteria</taxon>
        <taxon>Bacillati</taxon>
        <taxon>Actinomycetota</taxon>
        <taxon>Thermoleophilia</taxon>
        <taxon>Gaiellales</taxon>
        <taxon>Gaiellaceae</taxon>
        <taxon>Gaiella</taxon>
    </lineage>
</organism>
<dbReference type="PANTHER" id="PTHR34217:SF1">
    <property type="entry name" value="CARBOXYPEPTIDASE 1"/>
    <property type="match status" value="1"/>
</dbReference>